<dbReference type="SUPFAM" id="SSF49344">
    <property type="entry name" value="CBD9-like"/>
    <property type="match status" value="1"/>
</dbReference>
<dbReference type="RefSeq" id="WP_114127915.1">
    <property type="nucleotide sequence ID" value="NZ_QOUI01000012.1"/>
</dbReference>
<dbReference type="Proteomes" id="UP000252770">
    <property type="component" value="Unassembled WGS sequence"/>
</dbReference>
<evidence type="ECO:0000313" key="5">
    <source>
        <dbReference type="Proteomes" id="UP000252770"/>
    </source>
</evidence>
<dbReference type="GO" id="GO:0016052">
    <property type="term" value="P:carbohydrate catabolic process"/>
    <property type="evidence" value="ECO:0007669"/>
    <property type="project" value="InterPro"/>
</dbReference>
<evidence type="ECO:0000313" key="4">
    <source>
        <dbReference type="EMBL" id="RCK68354.1"/>
    </source>
</evidence>
<dbReference type="Pfam" id="PF06452">
    <property type="entry name" value="CBM9_1"/>
    <property type="match status" value="1"/>
</dbReference>
<dbReference type="EMBL" id="QOUI01000012">
    <property type="protein sequence ID" value="RCK68354.1"/>
    <property type="molecule type" value="Genomic_DNA"/>
</dbReference>
<reference evidence="4 5" key="1">
    <citation type="submission" date="2018-07" db="EMBL/GenBank/DDBJ databases">
        <title>Desertimonas flava gen. nov. sp. nov.</title>
        <authorList>
            <person name="Liu S."/>
        </authorList>
    </citation>
    <scope>NUCLEOTIDE SEQUENCE [LARGE SCALE GENOMIC DNA]</scope>
    <source>
        <strain evidence="4 5">16Sb5-5</strain>
    </source>
</reference>
<dbReference type="Gene3D" id="2.160.20.10">
    <property type="entry name" value="Single-stranded right-handed beta-helix, Pectin lyase-like"/>
    <property type="match status" value="1"/>
</dbReference>
<feature type="chain" id="PRO_5016678021" description="Right handed beta helix domain-containing protein" evidence="1">
    <location>
        <begin position="37"/>
        <end position="593"/>
    </location>
</feature>
<dbReference type="AlphaFoldDB" id="A0A367YR98"/>
<evidence type="ECO:0008006" key="6">
    <source>
        <dbReference type="Google" id="ProtNLM"/>
    </source>
</evidence>
<protein>
    <recommendedName>
        <fullName evidence="6">Right handed beta helix domain-containing protein</fullName>
    </recommendedName>
</protein>
<dbReference type="InterPro" id="IPR011050">
    <property type="entry name" value="Pectin_lyase_fold/virulence"/>
</dbReference>
<gene>
    <name evidence="4" type="ORF">DT076_17105</name>
</gene>
<accession>A0A367YR98</accession>
<feature type="domain" description="Right handed beta helix" evidence="3">
    <location>
        <begin position="166"/>
        <end position="349"/>
    </location>
</feature>
<keyword evidence="1" id="KW-0732">Signal</keyword>
<dbReference type="Pfam" id="PF13229">
    <property type="entry name" value="Beta_helix"/>
    <property type="match status" value="1"/>
</dbReference>
<dbReference type="Gene3D" id="2.60.40.1190">
    <property type="match status" value="1"/>
</dbReference>
<evidence type="ECO:0000259" key="2">
    <source>
        <dbReference type="Pfam" id="PF06452"/>
    </source>
</evidence>
<evidence type="ECO:0000259" key="3">
    <source>
        <dbReference type="Pfam" id="PF13229"/>
    </source>
</evidence>
<keyword evidence="5" id="KW-1185">Reference proteome</keyword>
<dbReference type="GO" id="GO:0030246">
    <property type="term" value="F:carbohydrate binding"/>
    <property type="evidence" value="ECO:0007669"/>
    <property type="project" value="InterPro"/>
</dbReference>
<sequence>MPRPIRPVRARRRLAAAALLSPVLAVPMLSPTPAAAADDVSITDFGAVAGDGRDDLPAIEAAVAEAQRRGSDVVVPAGHFHHDGLVELPGVVLRGVGESSQLTALSTQLQAVALSGRGTGVRDVRLTTVPTTQRLSTDASARVFVRPATDGYLVRGVTIEGATSAGVIAFGDDGVIEDNHISGTLADGIHITEGSTGIRIRDNVVRDTGDDQIAVVSYEKFGEWARDIEIVGNDVSGGHARGITVSGGEDVLVERNRIARTGGAGIFIASEGSYRTYPVRDLRVVRNQISHDSQNPALPEKGGIRLQATNTDPSIVGAHFERNVLRHSGDSGILVVGSAATEATFERNRVVRPAGYGIRVVSTVTGRLVFERNSVASSPLAPFSDASSADVVSDLPNDPAAGDGGSGESYIADRFTPVLDGVVEEAWQGSSPLQLSVEPDGTTGVARVAWDEQRVHVLVEMVDATPSSHAANEHSDSVEMWLDELNARNGARTTGDSQLRVGRDGALSSVIQGLVGSTDIQRAVTETPVGYTVEVSVPWAELEPTAGTVVGFNASANDDRDNDGQRDTYLSWVDKNLPYWADTRVYGQLTLVD</sequence>
<feature type="signal peptide" evidence="1">
    <location>
        <begin position="1"/>
        <end position="36"/>
    </location>
</feature>
<dbReference type="GO" id="GO:0004553">
    <property type="term" value="F:hydrolase activity, hydrolyzing O-glycosyl compounds"/>
    <property type="evidence" value="ECO:0007669"/>
    <property type="project" value="InterPro"/>
</dbReference>
<dbReference type="InterPro" id="IPR039448">
    <property type="entry name" value="Beta_helix"/>
</dbReference>
<comment type="caution">
    <text evidence="4">The sequence shown here is derived from an EMBL/GenBank/DDBJ whole genome shotgun (WGS) entry which is preliminary data.</text>
</comment>
<feature type="domain" description="Carbohydrate-binding" evidence="2">
    <location>
        <begin position="419"/>
        <end position="592"/>
    </location>
</feature>
<dbReference type="InterPro" id="IPR012334">
    <property type="entry name" value="Pectin_lyas_fold"/>
</dbReference>
<name>A0A367YR98_9ACTN</name>
<proteinExistence type="predicted"/>
<organism evidence="4 5">
    <name type="scientific">Desertihabitans brevis</name>
    <dbReference type="NCBI Taxonomy" id="2268447"/>
    <lineage>
        <taxon>Bacteria</taxon>
        <taxon>Bacillati</taxon>
        <taxon>Actinomycetota</taxon>
        <taxon>Actinomycetes</taxon>
        <taxon>Propionibacteriales</taxon>
        <taxon>Propionibacteriaceae</taxon>
        <taxon>Desertihabitans</taxon>
    </lineage>
</organism>
<dbReference type="SUPFAM" id="SSF51126">
    <property type="entry name" value="Pectin lyase-like"/>
    <property type="match status" value="1"/>
</dbReference>
<dbReference type="InterPro" id="IPR010502">
    <property type="entry name" value="Carb-bd_dom_fam9"/>
</dbReference>
<dbReference type="InterPro" id="IPR006626">
    <property type="entry name" value="PbH1"/>
</dbReference>
<evidence type="ECO:0000256" key="1">
    <source>
        <dbReference type="SAM" id="SignalP"/>
    </source>
</evidence>
<dbReference type="SMART" id="SM00710">
    <property type="entry name" value="PbH1"/>
    <property type="match status" value="7"/>
</dbReference>